<gene>
    <name evidence="2" type="ORF">IAA47_06920</name>
</gene>
<evidence type="ECO:0000256" key="1">
    <source>
        <dbReference type="SAM" id="Phobius"/>
    </source>
</evidence>
<evidence type="ECO:0000313" key="3">
    <source>
        <dbReference type="Proteomes" id="UP000724657"/>
    </source>
</evidence>
<dbReference type="PANTHER" id="PTHR36111">
    <property type="entry name" value="INNER MEMBRANE PROTEIN-RELATED"/>
    <property type="match status" value="1"/>
</dbReference>
<dbReference type="InterPro" id="IPR007563">
    <property type="entry name" value="DUF554"/>
</dbReference>
<sequence>MFGTIVNTLAIIAGCLIGGFIKKGIPQKYEEAMLNACGLAACGIGFSSVISNMNKSGYPVLFIVSLVIGSVIGTKFDLDDKIQTLIKKYAKGNLGEGIVTAALLFCIGSLSIVGSVMAALKSDYTFLFTNASLDFVGSVIFSSTYGIGLIIVALILFCWQGSIYFLTKYICLDFFSEELIVELCIVGGFLIVATGLGVLKIKNIKTLNLLPALLIPILFFLIKRFL</sequence>
<comment type="caution">
    <text evidence="2">The sequence shown here is derived from an EMBL/GenBank/DDBJ whole genome shotgun (WGS) entry which is preliminary data.</text>
</comment>
<feature type="transmembrane region" description="Helical" evidence="1">
    <location>
        <begin position="204"/>
        <end position="222"/>
    </location>
</feature>
<feature type="transmembrane region" description="Helical" evidence="1">
    <location>
        <begin position="97"/>
        <end position="120"/>
    </location>
</feature>
<keyword evidence="1" id="KW-0472">Membrane</keyword>
<organism evidence="2 3">
    <name type="scientific">Candidatus Fusobacterium pullicola</name>
    <dbReference type="NCBI Taxonomy" id="2838601"/>
    <lineage>
        <taxon>Bacteria</taxon>
        <taxon>Fusobacteriati</taxon>
        <taxon>Fusobacteriota</taxon>
        <taxon>Fusobacteriia</taxon>
        <taxon>Fusobacteriales</taxon>
        <taxon>Fusobacteriaceae</taxon>
        <taxon>Fusobacterium</taxon>
    </lineage>
</organism>
<keyword evidence="1" id="KW-1133">Transmembrane helix</keyword>
<evidence type="ECO:0000313" key="2">
    <source>
        <dbReference type="EMBL" id="MBU3842694.1"/>
    </source>
</evidence>
<feature type="transmembrane region" description="Helical" evidence="1">
    <location>
        <begin position="140"/>
        <end position="167"/>
    </location>
</feature>
<protein>
    <submittedName>
        <fullName evidence="2">DUF554 domain-containing protein</fullName>
    </submittedName>
</protein>
<accession>A0A9E2NXB8</accession>
<dbReference type="EMBL" id="JAHLFN010000067">
    <property type="protein sequence ID" value="MBU3842694.1"/>
    <property type="molecule type" value="Genomic_DNA"/>
</dbReference>
<dbReference type="Proteomes" id="UP000724657">
    <property type="component" value="Unassembled WGS sequence"/>
</dbReference>
<feature type="transmembrane region" description="Helical" evidence="1">
    <location>
        <begin position="179"/>
        <end position="198"/>
    </location>
</feature>
<feature type="transmembrane region" description="Helical" evidence="1">
    <location>
        <begin position="56"/>
        <end position="76"/>
    </location>
</feature>
<feature type="transmembrane region" description="Helical" evidence="1">
    <location>
        <begin position="32"/>
        <end position="50"/>
    </location>
</feature>
<dbReference type="Pfam" id="PF04474">
    <property type="entry name" value="DUF554"/>
    <property type="match status" value="1"/>
</dbReference>
<keyword evidence="1" id="KW-0812">Transmembrane</keyword>
<proteinExistence type="predicted"/>
<dbReference type="PANTHER" id="PTHR36111:SF2">
    <property type="entry name" value="INNER MEMBRANE PROTEIN"/>
    <property type="match status" value="1"/>
</dbReference>
<feature type="transmembrane region" description="Helical" evidence="1">
    <location>
        <begin position="6"/>
        <end position="25"/>
    </location>
</feature>
<reference evidence="2" key="2">
    <citation type="submission" date="2021-04" db="EMBL/GenBank/DDBJ databases">
        <authorList>
            <person name="Gilroy R."/>
        </authorList>
    </citation>
    <scope>NUCLEOTIDE SEQUENCE</scope>
    <source>
        <strain evidence="2">A6-441</strain>
    </source>
</reference>
<dbReference type="AlphaFoldDB" id="A0A9E2NXB8"/>
<reference evidence="2" key="1">
    <citation type="journal article" date="2021" name="PeerJ">
        <title>Extensive microbial diversity within the chicken gut microbiome revealed by metagenomics and culture.</title>
        <authorList>
            <person name="Gilroy R."/>
            <person name="Ravi A."/>
            <person name="Getino M."/>
            <person name="Pursley I."/>
            <person name="Horton D.L."/>
            <person name="Alikhan N.F."/>
            <person name="Baker D."/>
            <person name="Gharbi K."/>
            <person name="Hall N."/>
            <person name="Watson M."/>
            <person name="Adriaenssens E.M."/>
            <person name="Foster-Nyarko E."/>
            <person name="Jarju S."/>
            <person name="Secka A."/>
            <person name="Antonio M."/>
            <person name="Oren A."/>
            <person name="Chaudhuri R.R."/>
            <person name="La Ragione R."/>
            <person name="Hildebrand F."/>
            <person name="Pallen M.J."/>
        </authorList>
    </citation>
    <scope>NUCLEOTIDE SEQUENCE</scope>
    <source>
        <strain evidence="2">A6-441</strain>
    </source>
</reference>
<name>A0A9E2NXB8_9FUSO</name>